<dbReference type="GO" id="GO:0008237">
    <property type="term" value="F:metallopeptidase activity"/>
    <property type="evidence" value="ECO:0007669"/>
    <property type="project" value="UniProtKB-KW"/>
</dbReference>
<dbReference type="SUPFAM" id="SSF53187">
    <property type="entry name" value="Zn-dependent exopeptidases"/>
    <property type="match status" value="1"/>
</dbReference>
<dbReference type="Pfam" id="PF02127">
    <property type="entry name" value="Peptidase_M18"/>
    <property type="match status" value="1"/>
</dbReference>
<dbReference type="PANTHER" id="PTHR28570:SF3">
    <property type="entry name" value="ASPARTYL AMINOPEPTIDASE"/>
    <property type="match status" value="1"/>
</dbReference>
<dbReference type="RefSeq" id="WP_061102060.1">
    <property type="nucleotide sequence ID" value="NZ_CAXUJS010000008.1"/>
</dbReference>
<name>A0A135YLM9_9FIRM</name>
<organism evidence="11 12">
    <name type="scientific">Peptostreptococcus anaerobius</name>
    <dbReference type="NCBI Taxonomy" id="1261"/>
    <lineage>
        <taxon>Bacteria</taxon>
        <taxon>Bacillati</taxon>
        <taxon>Bacillota</taxon>
        <taxon>Clostridia</taxon>
        <taxon>Peptostreptococcales</taxon>
        <taxon>Peptostreptococcaceae</taxon>
        <taxon>Peptostreptococcus</taxon>
    </lineage>
</organism>
<keyword evidence="5 9" id="KW-0479">Metal-binding</keyword>
<dbReference type="GO" id="GO:0006508">
    <property type="term" value="P:proteolysis"/>
    <property type="evidence" value="ECO:0007669"/>
    <property type="project" value="UniProtKB-KW"/>
</dbReference>
<keyword evidence="8 9" id="KW-0482">Metalloprotease</keyword>
<keyword evidence="7 9" id="KW-0862">Zinc</keyword>
<dbReference type="Proteomes" id="UP000070326">
    <property type="component" value="Unassembled WGS sequence"/>
</dbReference>
<proteinExistence type="inferred from homology"/>
<dbReference type="CDD" id="cd05658">
    <property type="entry name" value="M18_DAP"/>
    <property type="match status" value="1"/>
</dbReference>
<sequence>MIKENSIGLAQDLVDFINASPSMYSAVADMERILKDNDFKELDLKKRLDIGDKGKYYIKIGSSSIVAFNIKSKDIENKGFRIVGSHSDSPCFRIKANPEMKQGNVLKLNTEPYGGMIVSTWFDRPLSIAGRVFVKNNEDIFRPSEHIINFDQPLVIIPNLAIHMNRTINEGYAYNKQVDLIPMVLDDFAGGGELKKDFDKDYLLNLIKDHLENTCGLDYIAKEDILDYDLYLYEYEKGSLVGKNKDYISCGRLDNLASAHASIMALIDQEDGGYDGITMACVFNNEEVGSMSKEGADSSSLVNILERISIAMGKTKEEFLMALENSFMVSADLAHAVHPNKPEQADPTNGPVFGGGVAIKIHAGKAYASDAHSVSVFRTICDSQNIKNQYFMNRSDKRSGSTIGSIMSSHMSMPIVDVGIPILAMHSIRELANTEDYMEYYRAIYYFYSI</sequence>
<evidence type="ECO:0000256" key="1">
    <source>
        <dbReference type="ARBA" id="ARBA00001947"/>
    </source>
</evidence>
<dbReference type="NCBIfam" id="NF002759">
    <property type="entry name" value="PRK02813.1"/>
    <property type="match status" value="1"/>
</dbReference>
<comment type="caution">
    <text evidence="11">The sequence shown here is derived from an EMBL/GenBank/DDBJ whole genome shotgun (WGS) entry which is preliminary data.</text>
</comment>
<dbReference type="Gene3D" id="3.40.630.10">
    <property type="entry name" value="Zn peptidases"/>
    <property type="match status" value="1"/>
</dbReference>
<evidence type="ECO:0000313" key="12">
    <source>
        <dbReference type="Proteomes" id="UP000070326"/>
    </source>
</evidence>
<gene>
    <name evidence="11" type="ORF">HMPREF3195_01893</name>
</gene>
<keyword evidence="4 9" id="KW-0645">Protease</keyword>
<dbReference type="STRING" id="1261.HMPREF3195_01893"/>
<dbReference type="eggNOG" id="COG1362">
    <property type="taxonomic scope" value="Bacteria"/>
</dbReference>
<reference evidence="11 12" key="1">
    <citation type="submission" date="2016-02" db="EMBL/GenBank/DDBJ databases">
        <authorList>
            <person name="Wen L."/>
            <person name="He K."/>
            <person name="Yang H."/>
        </authorList>
    </citation>
    <scope>NUCLEOTIDE SEQUENCE [LARGE SCALE GENOMIC DNA]</scope>
    <source>
        <strain evidence="11 12">MJR8628A</strain>
    </source>
</reference>
<evidence type="ECO:0000256" key="10">
    <source>
        <dbReference type="RuleBase" id="RU004387"/>
    </source>
</evidence>
<dbReference type="GO" id="GO:0005737">
    <property type="term" value="C:cytoplasm"/>
    <property type="evidence" value="ECO:0007669"/>
    <property type="project" value="UniProtKB-ARBA"/>
</dbReference>
<dbReference type="GO" id="GO:0004177">
    <property type="term" value="F:aminopeptidase activity"/>
    <property type="evidence" value="ECO:0007669"/>
    <property type="project" value="UniProtKB-KW"/>
</dbReference>
<evidence type="ECO:0000313" key="11">
    <source>
        <dbReference type="EMBL" id="KXI10307.1"/>
    </source>
</evidence>
<dbReference type="Gene3D" id="2.30.250.10">
    <property type="entry name" value="Aminopeptidase i, Domain 2"/>
    <property type="match status" value="1"/>
</dbReference>
<comment type="similarity">
    <text evidence="2 9">Belongs to the peptidase M18 family.</text>
</comment>
<dbReference type="PANTHER" id="PTHR28570">
    <property type="entry name" value="ASPARTYL AMINOPEPTIDASE"/>
    <property type="match status" value="1"/>
</dbReference>
<evidence type="ECO:0000256" key="5">
    <source>
        <dbReference type="ARBA" id="ARBA00022723"/>
    </source>
</evidence>
<dbReference type="PRINTS" id="PR00932">
    <property type="entry name" value="AMINO1PTASE"/>
</dbReference>
<dbReference type="EC" id="3.4.11.-" evidence="10"/>
<dbReference type="InterPro" id="IPR023358">
    <property type="entry name" value="Peptidase_M18_dom2"/>
</dbReference>
<evidence type="ECO:0000256" key="2">
    <source>
        <dbReference type="ARBA" id="ARBA00008290"/>
    </source>
</evidence>
<evidence type="ECO:0000256" key="9">
    <source>
        <dbReference type="RuleBase" id="RU004386"/>
    </source>
</evidence>
<dbReference type="SUPFAM" id="SSF101821">
    <property type="entry name" value="Aminopeptidase/glucanase lid domain"/>
    <property type="match status" value="1"/>
</dbReference>
<evidence type="ECO:0000256" key="7">
    <source>
        <dbReference type="ARBA" id="ARBA00022833"/>
    </source>
</evidence>
<evidence type="ECO:0000256" key="4">
    <source>
        <dbReference type="ARBA" id="ARBA00022670"/>
    </source>
</evidence>
<dbReference type="EMBL" id="LSQZ01000099">
    <property type="protein sequence ID" value="KXI10307.1"/>
    <property type="molecule type" value="Genomic_DNA"/>
</dbReference>
<dbReference type="AlphaFoldDB" id="A0A135YLM9"/>
<accession>A0A135YLM9</accession>
<evidence type="ECO:0000256" key="8">
    <source>
        <dbReference type="ARBA" id="ARBA00023049"/>
    </source>
</evidence>
<evidence type="ECO:0000256" key="6">
    <source>
        <dbReference type="ARBA" id="ARBA00022801"/>
    </source>
</evidence>
<dbReference type="PATRIC" id="fig|1261.5.peg.1904"/>
<comment type="cofactor">
    <cofactor evidence="1 10">
        <name>Zn(2+)</name>
        <dbReference type="ChEBI" id="CHEBI:29105"/>
    </cofactor>
</comment>
<evidence type="ECO:0000256" key="3">
    <source>
        <dbReference type="ARBA" id="ARBA00022438"/>
    </source>
</evidence>
<keyword evidence="6 9" id="KW-0378">Hydrolase</keyword>
<protein>
    <recommendedName>
        <fullName evidence="10">M18 family aminopeptidase</fullName>
        <ecNumber evidence="10">3.4.11.-</ecNumber>
    </recommendedName>
</protein>
<keyword evidence="3 9" id="KW-0031">Aminopeptidase</keyword>
<dbReference type="GO" id="GO:0008270">
    <property type="term" value="F:zinc ion binding"/>
    <property type="evidence" value="ECO:0007669"/>
    <property type="project" value="InterPro"/>
</dbReference>
<dbReference type="InterPro" id="IPR001948">
    <property type="entry name" value="Peptidase_M18"/>
</dbReference>